<keyword evidence="1" id="KW-0677">Repeat</keyword>
<dbReference type="SUPFAM" id="SSF52200">
    <property type="entry name" value="Toll/Interleukin receptor TIR domain"/>
    <property type="match status" value="2"/>
</dbReference>
<evidence type="ECO:0000259" key="3">
    <source>
        <dbReference type="Pfam" id="PF24883"/>
    </source>
</evidence>
<evidence type="ECO:0000313" key="5">
    <source>
        <dbReference type="Proteomes" id="UP001211907"/>
    </source>
</evidence>
<dbReference type="Pfam" id="PF13676">
    <property type="entry name" value="TIR_2"/>
    <property type="match status" value="1"/>
</dbReference>
<dbReference type="InterPro" id="IPR000157">
    <property type="entry name" value="TIR_dom"/>
</dbReference>
<dbReference type="InterPro" id="IPR056884">
    <property type="entry name" value="NPHP3-like_N"/>
</dbReference>
<feature type="domain" description="TIR" evidence="2">
    <location>
        <begin position="196"/>
        <end position="272"/>
    </location>
</feature>
<reference evidence="4" key="1">
    <citation type="submission" date="2020-05" db="EMBL/GenBank/DDBJ databases">
        <title>Phylogenomic resolution of chytrid fungi.</title>
        <authorList>
            <person name="Stajich J.E."/>
            <person name="Amses K."/>
            <person name="Simmons R."/>
            <person name="Seto K."/>
            <person name="Myers J."/>
            <person name="Bonds A."/>
            <person name="Quandt C.A."/>
            <person name="Barry K."/>
            <person name="Liu P."/>
            <person name="Grigoriev I."/>
            <person name="Longcore J.E."/>
            <person name="James T.Y."/>
        </authorList>
    </citation>
    <scope>NUCLEOTIDE SEQUENCE</scope>
    <source>
        <strain evidence="4">JEL0513</strain>
    </source>
</reference>
<gene>
    <name evidence="4" type="ORF">HK100_007738</name>
</gene>
<dbReference type="Pfam" id="PF24883">
    <property type="entry name" value="NPHP3_N"/>
    <property type="match status" value="1"/>
</dbReference>
<sequence>MKLFGGWLIRLGSRVSDTDLVFCEVVFGSKSNIIGLKEVTMRCLKEQVNFAVFSTDNLNYVSCLRESKCAASFAMAMSGVSFRMIIEAGRDIGFHDDAGFARLINQAESMPIIHLHAAILNPATTVATAAMIATTPSITLPSASGRIATGGFSVARSDDEDISDLVDLYTSDVPESFPDQTFDVMLSYQLSLFWNSSKAKVERVYDGLASLNLRVWLDRDRMHGLICERMAEAIEKSTVVTPFLNQGYQSSRNCCQELQYAWNRKKRIVPALDFRRGDETINGLASFLTTGLIYYVSTPVATTGKTGSDQLQKRGAYNLREDCDYGCLKKPVFAIRDIFQRDFGLKIWIEYGNINVNESFEVGIESSRTILVFYTSHYQESKKCLNELQYAVDKKKTIAYAFDFSGIKNEQNQQFAHTIATSALNFTSKVPQTQDFYDAVRHLYFLIFFPDNPADFTSIDKAFEETYFKNSCLWAVKLVNSWLDSPVEDENILWMNACPGFGKSMIAWCVSRALRESCILGSIFYFKENDERKNNATCLVATVAHDLAMILPEFGTYLDGLEKSGELTVIERRRLLLFEPITAFNIMIVQGLRNLKETPSKSIMVIIDGLDECGTMGDYKRKSLLDIIENGFPKLPGFIKIFVTACPQADIFHTLTKLKAACFFASTEENKADISTFISQKLMALAEDYGLSDGQQDFLNCTSILTAKANGSFNYVQLFLIYFEYRWAAINAKNYENAHPSVKNGFILSSHKNDDNNQQIICKNLLSILDEFLGREDDLILQTLTSEFESTGPSR</sequence>
<feature type="non-terminal residue" evidence="4">
    <location>
        <position position="795"/>
    </location>
</feature>
<dbReference type="Proteomes" id="UP001211907">
    <property type="component" value="Unassembled WGS sequence"/>
</dbReference>
<feature type="domain" description="Nephrocystin 3-like N-terminal" evidence="3">
    <location>
        <begin position="472"/>
        <end position="644"/>
    </location>
</feature>
<protein>
    <recommendedName>
        <fullName evidence="6">TIR domain-containing protein</fullName>
    </recommendedName>
</protein>
<name>A0AAD5SNX3_9FUNG</name>
<evidence type="ECO:0000313" key="4">
    <source>
        <dbReference type="EMBL" id="KAJ3089468.1"/>
    </source>
</evidence>
<dbReference type="GO" id="GO:0007165">
    <property type="term" value="P:signal transduction"/>
    <property type="evidence" value="ECO:0007669"/>
    <property type="project" value="InterPro"/>
</dbReference>
<accession>A0AAD5SNX3</accession>
<dbReference type="AlphaFoldDB" id="A0AAD5SNX3"/>
<dbReference type="Gene3D" id="3.40.50.10140">
    <property type="entry name" value="Toll/interleukin-1 receptor homology (TIR) domain"/>
    <property type="match status" value="2"/>
</dbReference>
<dbReference type="PANTHER" id="PTHR46270:SF2">
    <property type="entry name" value="TIR DOMAIN-CONTAINING PROTEIN"/>
    <property type="match status" value="1"/>
</dbReference>
<evidence type="ECO:0000256" key="1">
    <source>
        <dbReference type="ARBA" id="ARBA00022737"/>
    </source>
</evidence>
<dbReference type="InterPro" id="IPR035897">
    <property type="entry name" value="Toll_tir_struct_dom_sf"/>
</dbReference>
<dbReference type="PANTHER" id="PTHR46270">
    <property type="entry name" value="ARMADILLO-TYPE FOLD-RELATED"/>
    <property type="match status" value="1"/>
</dbReference>
<comment type="caution">
    <text evidence="4">The sequence shown here is derived from an EMBL/GenBank/DDBJ whole genome shotgun (WGS) entry which is preliminary data.</text>
</comment>
<evidence type="ECO:0000259" key="2">
    <source>
        <dbReference type="Pfam" id="PF13676"/>
    </source>
</evidence>
<keyword evidence="5" id="KW-1185">Reference proteome</keyword>
<proteinExistence type="predicted"/>
<evidence type="ECO:0008006" key="6">
    <source>
        <dbReference type="Google" id="ProtNLM"/>
    </source>
</evidence>
<dbReference type="EMBL" id="JADGJH010003676">
    <property type="protein sequence ID" value="KAJ3089468.1"/>
    <property type="molecule type" value="Genomic_DNA"/>
</dbReference>
<organism evidence="4 5">
    <name type="scientific">Physocladia obscura</name>
    <dbReference type="NCBI Taxonomy" id="109957"/>
    <lineage>
        <taxon>Eukaryota</taxon>
        <taxon>Fungi</taxon>
        <taxon>Fungi incertae sedis</taxon>
        <taxon>Chytridiomycota</taxon>
        <taxon>Chytridiomycota incertae sedis</taxon>
        <taxon>Chytridiomycetes</taxon>
        <taxon>Chytridiales</taxon>
        <taxon>Chytriomycetaceae</taxon>
        <taxon>Physocladia</taxon>
    </lineage>
</organism>